<sequence>MADPVGPDVEAAPHEEQARKNHTDTSEAAIWERLLNAAQEKGIGAVKNVEVEKVVVLSFRNLQLRRIAGLQAEASCFSLLRPPPMWKLLVVQKV</sequence>
<evidence type="ECO:0000313" key="2">
    <source>
        <dbReference type="EMBL" id="KAL2059562.1"/>
    </source>
</evidence>
<feature type="region of interest" description="Disordered" evidence="1">
    <location>
        <begin position="1"/>
        <end position="25"/>
    </location>
</feature>
<feature type="compositionally biased region" description="Basic and acidic residues" evidence="1">
    <location>
        <begin position="11"/>
        <end position="25"/>
    </location>
</feature>
<name>A0ABR4BP28_9LECA</name>
<evidence type="ECO:0000256" key="1">
    <source>
        <dbReference type="SAM" id="MobiDB-lite"/>
    </source>
</evidence>
<accession>A0ABR4BP28</accession>
<protein>
    <submittedName>
        <fullName evidence="2">Uncharacterized protein</fullName>
    </submittedName>
</protein>
<dbReference type="Proteomes" id="UP001590951">
    <property type="component" value="Unassembled WGS sequence"/>
</dbReference>
<keyword evidence="3" id="KW-1185">Reference proteome</keyword>
<proteinExistence type="predicted"/>
<evidence type="ECO:0000313" key="3">
    <source>
        <dbReference type="Proteomes" id="UP001590951"/>
    </source>
</evidence>
<reference evidence="2 3" key="1">
    <citation type="submission" date="2024-09" db="EMBL/GenBank/DDBJ databases">
        <title>Rethinking Asexuality: The Enigmatic Case of Functional Sexual Genes in Lepraria (Stereocaulaceae).</title>
        <authorList>
            <person name="Doellman M."/>
            <person name="Sun Y."/>
            <person name="Barcenas-Pena A."/>
            <person name="Lumbsch H.T."/>
            <person name="Grewe F."/>
        </authorList>
    </citation>
    <scope>NUCLEOTIDE SEQUENCE [LARGE SCALE GENOMIC DNA]</scope>
    <source>
        <strain evidence="2 3">Grewe 0041</strain>
    </source>
</reference>
<gene>
    <name evidence="2" type="ORF">ABVK25_000855</name>
</gene>
<comment type="caution">
    <text evidence="2">The sequence shown here is derived from an EMBL/GenBank/DDBJ whole genome shotgun (WGS) entry which is preliminary data.</text>
</comment>
<dbReference type="EMBL" id="JBHFEH010000001">
    <property type="protein sequence ID" value="KAL2059562.1"/>
    <property type="molecule type" value="Genomic_DNA"/>
</dbReference>
<organism evidence="2 3">
    <name type="scientific">Lepraria finkii</name>
    <dbReference type="NCBI Taxonomy" id="1340010"/>
    <lineage>
        <taxon>Eukaryota</taxon>
        <taxon>Fungi</taxon>
        <taxon>Dikarya</taxon>
        <taxon>Ascomycota</taxon>
        <taxon>Pezizomycotina</taxon>
        <taxon>Lecanoromycetes</taxon>
        <taxon>OSLEUM clade</taxon>
        <taxon>Lecanoromycetidae</taxon>
        <taxon>Lecanorales</taxon>
        <taxon>Lecanorineae</taxon>
        <taxon>Stereocaulaceae</taxon>
        <taxon>Lepraria</taxon>
    </lineage>
</organism>